<dbReference type="EMBL" id="BARU01002867">
    <property type="protein sequence ID" value="GAH18873.1"/>
    <property type="molecule type" value="Genomic_DNA"/>
</dbReference>
<feature type="non-terminal residue" evidence="1">
    <location>
        <position position="1"/>
    </location>
</feature>
<reference evidence="1" key="1">
    <citation type="journal article" date="2014" name="Front. Microbiol.">
        <title>High frequency of phylogenetically diverse reductive dehalogenase-homologous genes in deep subseafloor sedimentary metagenomes.</title>
        <authorList>
            <person name="Kawai M."/>
            <person name="Futagami T."/>
            <person name="Toyoda A."/>
            <person name="Takaki Y."/>
            <person name="Nishi S."/>
            <person name="Hori S."/>
            <person name="Arai W."/>
            <person name="Tsubouchi T."/>
            <person name="Morono Y."/>
            <person name="Uchiyama I."/>
            <person name="Ito T."/>
            <person name="Fujiyama A."/>
            <person name="Inagaki F."/>
            <person name="Takami H."/>
        </authorList>
    </citation>
    <scope>NUCLEOTIDE SEQUENCE</scope>
    <source>
        <strain evidence="1">Expedition CK06-06</strain>
    </source>
</reference>
<evidence type="ECO:0000313" key="1">
    <source>
        <dbReference type="EMBL" id="GAH18873.1"/>
    </source>
</evidence>
<dbReference type="AlphaFoldDB" id="X1FDN8"/>
<protein>
    <submittedName>
        <fullName evidence="1">Uncharacterized protein</fullName>
    </submittedName>
</protein>
<gene>
    <name evidence="1" type="ORF">S03H2_06510</name>
</gene>
<name>X1FDN8_9ZZZZ</name>
<accession>X1FDN8</accession>
<sequence>TNPCPQYFSITSAGGQGFVKINSTADNKKVRYPIHYITKYITKTFTINDPENVLCQSLVWLFNKHSFDRSAGLVLPLNPKGLGDCYSNGLWSIPAGYQQFDEMVMIQDSIHSLYGGFKDPPPLPLNHVSHGGVIN</sequence>
<proteinExistence type="predicted"/>
<organism evidence="1">
    <name type="scientific">marine sediment metagenome</name>
    <dbReference type="NCBI Taxonomy" id="412755"/>
    <lineage>
        <taxon>unclassified sequences</taxon>
        <taxon>metagenomes</taxon>
        <taxon>ecological metagenomes</taxon>
    </lineage>
</organism>
<comment type="caution">
    <text evidence="1">The sequence shown here is derived from an EMBL/GenBank/DDBJ whole genome shotgun (WGS) entry which is preliminary data.</text>
</comment>